<comment type="caution">
    <text evidence="11">The sequence shown here is derived from an EMBL/GenBank/DDBJ whole genome shotgun (WGS) entry which is preliminary data.</text>
</comment>
<keyword evidence="4" id="KW-0808">Transferase</keyword>
<dbReference type="InterPro" id="IPR036890">
    <property type="entry name" value="HATPase_C_sf"/>
</dbReference>
<protein>
    <recommendedName>
        <fullName evidence="2">histidine kinase</fullName>
        <ecNumber evidence="2">2.7.13.3</ecNumber>
    </recommendedName>
</protein>
<dbReference type="Pfam" id="PF07730">
    <property type="entry name" value="HisKA_3"/>
    <property type="match status" value="1"/>
</dbReference>
<evidence type="ECO:0000256" key="9">
    <source>
        <dbReference type="SAM" id="Phobius"/>
    </source>
</evidence>
<keyword evidence="3" id="KW-0597">Phosphoprotein</keyword>
<dbReference type="InterPro" id="IPR011712">
    <property type="entry name" value="Sig_transdc_His_kin_sub3_dim/P"/>
</dbReference>
<gene>
    <name evidence="11" type="ORF">KIH74_11370</name>
</gene>
<keyword evidence="9" id="KW-0812">Transmembrane</keyword>
<reference evidence="11 12" key="1">
    <citation type="submission" date="2021-05" db="EMBL/GenBank/DDBJ databases">
        <title>Kineosporia and Streptomyces sp. nov. two new marine actinobacteria isolated from Coral.</title>
        <authorList>
            <person name="Buangrab K."/>
            <person name="Sutthacheep M."/>
            <person name="Yeemin T."/>
            <person name="Harunari E."/>
            <person name="Igarashi Y."/>
            <person name="Kanchanasin P."/>
            <person name="Tanasupawat S."/>
            <person name="Phongsopitanun W."/>
        </authorList>
    </citation>
    <scope>NUCLEOTIDE SEQUENCE [LARGE SCALE GENOMIC DNA]</scope>
    <source>
        <strain evidence="11 12">J2-2</strain>
    </source>
</reference>
<feature type="transmembrane region" description="Helical" evidence="9">
    <location>
        <begin position="66"/>
        <end position="90"/>
    </location>
</feature>
<evidence type="ECO:0000259" key="10">
    <source>
        <dbReference type="Pfam" id="PF07730"/>
    </source>
</evidence>
<keyword evidence="5" id="KW-0547">Nucleotide-binding</keyword>
<dbReference type="Proteomes" id="UP001197247">
    <property type="component" value="Unassembled WGS sequence"/>
</dbReference>
<keyword evidence="6" id="KW-0418">Kinase</keyword>
<dbReference type="InterPro" id="IPR050482">
    <property type="entry name" value="Sensor_HK_TwoCompSys"/>
</dbReference>
<name>A0ABS5TIX0_9ACTN</name>
<accession>A0ABS5TIX0</accession>
<proteinExistence type="predicted"/>
<feature type="transmembrane region" description="Helical" evidence="9">
    <location>
        <begin position="13"/>
        <end position="33"/>
    </location>
</feature>
<dbReference type="EMBL" id="JAHBAY010000004">
    <property type="protein sequence ID" value="MBT0769524.1"/>
    <property type="molecule type" value="Genomic_DNA"/>
</dbReference>
<keyword evidence="9" id="KW-1133">Transmembrane helix</keyword>
<dbReference type="Gene3D" id="1.20.5.1930">
    <property type="match status" value="1"/>
</dbReference>
<keyword evidence="9" id="KW-0472">Membrane</keyword>
<organism evidence="11 12">
    <name type="scientific">Kineosporia corallincola</name>
    <dbReference type="NCBI Taxonomy" id="2835133"/>
    <lineage>
        <taxon>Bacteria</taxon>
        <taxon>Bacillati</taxon>
        <taxon>Actinomycetota</taxon>
        <taxon>Actinomycetes</taxon>
        <taxon>Kineosporiales</taxon>
        <taxon>Kineosporiaceae</taxon>
        <taxon>Kineosporia</taxon>
    </lineage>
</organism>
<evidence type="ECO:0000256" key="8">
    <source>
        <dbReference type="ARBA" id="ARBA00023012"/>
    </source>
</evidence>
<evidence type="ECO:0000313" key="12">
    <source>
        <dbReference type="Proteomes" id="UP001197247"/>
    </source>
</evidence>
<dbReference type="SUPFAM" id="SSF55874">
    <property type="entry name" value="ATPase domain of HSP90 chaperone/DNA topoisomerase II/histidine kinase"/>
    <property type="match status" value="1"/>
</dbReference>
<sequence>MARAAHRAGWPRVLYEVVLTGCCALTSALLYAAYAPSQSLVTAALFALAGLLATLVVLPLRLLRPVTALVLGALLSLPTYGTGLPLIVLSAGAGYRARRPRAVVAGFAVVLVTSVLGAIGQAGGSMVFGGLLGVMLFCATAVFPAAVAATIAQRRLLVMTMHQRNLELHAERLLVAGQAQARERNRIAAELHDSLGHRLTLMSLYTGGLAQTLTGPGPSSSTVVAAPQTTQTMQTTEALSLLRDTSAQAMSELRQILRILHQDGPVEAAGRSLGEVEQTVAAARATGTEVELIHSGAPRPLSLLAEHAAFRVVQEGLTNALRHAGGAPVRIEIRYEEDALVVEVANRPGRPYQGASTGQGLHGLAERVRLAGGVLSQGFMDDEGFRLAALLPYDSEVPEPGDDSGQGDFPQQIRRSSRRQRIGLVAVVAAVLVCLAAGVGAFFAAGSPEPLQQNVFDSFRTGDDETRARELLPSAPLAVRTSPGGAYCQIFLADLYVQPESGGEVRYEVCFKDGVMESKQVLDPRAGDVE</sequence>
<feature type="transmembrane region" description="Helical" evidence="9">
    <location>
        <begin position="40"/>
        <end position="60"/>
    </location>
</feature>
<evidence type="ECO:0000256" key="4">
    <source>
        <dbReference type="ARBA" id="ARBA00022679"/>
    </source>
</evidence>
<dbReference type="RefSeq" id="WP_214155825.1">
    <property type="nucleotide sequence ID" value="NZ_JAHBAY010000004.1"/>
</dbReference>
<comment type="catalytic activity">
    <reaction evidence="1">
        <text>ATP + protein L-histidine = ADP + protein N-phospho-L-histidine.</text>
        <dbReference type="EC" id="2.7.13.3"/>
    </reaction>
</comment>
<feature type="transmembrane region" description="Helical" evidence="9">
    <location>
        <begin position="102"/>
        <end position="120"/>
    </location>
</feature>
<dbReference type="EC" id="2.7.13.3" evidence="2"/>
<dbReference type="CDD" id="cd16917">
    <property type="entry name" value="HATPase_UhpB-NarQ-NarX-like"/>
    <property type="match status" value="1"/>
</dbReference>
<evidence type="ECO:0000256" key="3">
    <source>
        <dbReference type="ARBA" id="ARBA00022553"/>
    </source>
</evidence>
<keyword evidence="12" id="KW-1185">Reference proteome</keyword>
<feature type="transmembrane region" description="Helical" evidence="9">
    <location>
        <begin position="422"/>
        <end position="445"/>
    </location>
</feature>
<feature type="domain" description="Signal transduction histidine kinase subgroup 3 dimerisation and phosphoacceptor" evidence="10">
    <location>
        <begin position="183"/>
        <end position="262"/>
    </location>
</feature>
<dbReference type="Gene3D" id="3.30.565.10">
    <property type="entry name" value="Histidine kinase-like ATPase, C-terminal domain"/>
    <property type="match status" value="1"/>
</dbReference>
<evidence type="ECO:0000256" key="7">
    <source>
        <dbReference type="ARBA" id="ARBA00022840"/>
    </source>
</evidence>
<keyword evidence="7" id="KW-0067">ATP-binding</keyword>
<evidence type="ECO:0000256" key="6">
    <source>
        <dbReference type="ARBA" id="ARBA00022777"/>
    </source>
</evidence>
<evidence type="ECO:0000256" key="1">
    <source>
        <dbReference type="ARBA" id="ARBA00000085"/>
    </source>
</evidence>
<feature type="transmembrane region" description="Helical" evidence="9">
    <location>
        <begin position="126"/>
        <end position="152"/>
    </location>
</feature>
<keyword evidence="8" id="KW-0902">Two-component regulatory system</keyword>
<dbReference type="PANTHER" id="PTHR24421:SF10">
    <property type="entry name" value="NITRATE_NITRITE SENSOR PROTEIN NARQ"/>
    <property type="match status" value="1"/>
</dbReference>
<evidence type="ECO:0000313" key="11">
    <source>
        <dbReference type="EMBL" id="MBT0769524.1"/>
    </source>
</evidence>
<evidence type="ECO:0000256" key="5">
    <source>
        <dbReference type="ARBA" id="ARBA00022741"/>
    </source>
</evidence>
<dbReference type="PANTHER" id="PTHR24421">
    <property type="entry name" value="NITRATE/NITRITE SENSOR PROTEIN NARX-RELATED"/>
    <property type="match status" value="1"/>
</dbReference>
<evidence type="ECO:0000256" key="2">
    <source>
        <dbReference type="ARBA" id="ARBA00012438"/>
    </source>
</evidence>